<keyword evidence="1" id="KW-1133">Transmembrane helix</keyword>
<dbReference type="STRING" id="574376.BAMA_07700"/>
<sequence length="39" mass="4314">MRKMENKEMLHLTKMDFVGSAGAATVLTAFIVFLSNVLV</sequence>
<accession>A0A073K735</accession>
<dbReference type="InterPro" id="IPR025034">
    <property type="entry name" value="DUF3948"/>
</dbReference>
<evidence type="ECO:0000256" key="1">
    <source>
        <dbReference type="SAM" id="Phobius"/>
    </source>
</evidence>
<dbReference type="OrthoDB" id="2932774at2"/>
<reference evidence="2 3" key="1">
    <citation type="submission" date="2014-06" db="EMBL/GenBank/DDBJ databases">
        <title>Draft genome sequence of Bacillus manliponensis JCM 15802 (MCCC 1A00708).</title>
        <authorList>
            <person name="Lai Q."/>
            <person name="Liu Y."/>
            <person name="Shao Z."/>
        </authorList>
    </citation>
    <scope>NUCLEOTIDE SEQUENCE [LARGE SCALE GENOMIC DNA]</scope>
    <source>
        <strain evidence="2 3">JCM 15802</strain>
    </source>
</reference>
<dbReference type="EMBL" id="JOTN01000018">
    <property type="protein sequence ID" value="KEK18058.1"/>
    <property type="molecule type" value="Genomic_DNA"/>
</dbReference>
<name>A0A073K735_9BACI</name>
<evidence type="ECO:0000313" key="3">
    <source>
        <dbReference type="Proteomes" id="UP000027822"/>
    </source>
</evidence>
<dbReference type="Proteomes" id="UP000027822">
    <property type="component" value="Unassembled WGS sequence"/>
</dbReference>
<dbReference type="Pfam" id="PF13134">
    <property type="entry name" value="DUF3948"/>
    <property type="match status" value="1"/>
</dbReference>
<evidence type="ECO:0000313" key="2">
    <source>
        <dbReference type="EMBL" id="KEK18058.1"/>
    </source>
</evidence>
<dbReference type="AlphaFoldDB" id="A0A073K735"/>
<keyword evidence="3" id="KW-1185">Reference proteome</keyword>
<keyword evidence="1" id="KW-0472">Membrane</keyword>
<gene>
    <name evidence="2" type="ORF">BAMA_07700</name>
</gene>
<comment type="caution">
    <text evidence="2">The sequence shown here is derived from an EMBL/GenBank/DDBJ whole genome shotgun (WGS) entry which is preliminary data.</text>
</comment>
<proteinExistence type="predicted"/>
<organism evidence="2 3">
    <name type="scientific">Bacillus manliponensis</name>
    <dbReference type="NCBI Taxonomy" id="574376"/>
    <lineage>
        <taxon>Bacteria</taxon>
        <taxon>Bacillati</taxon>
        <taxon>Bacillota</taxon>
        <taxon>Bacilli</taxon>
        <taxon>Bacillales</taxon>
        <taxon>Bacillaceae</taxon>
        <taxon>Bacillus</taxon>
        <taxon>Bacillus cereus group</taxon>
    </lineage>
</organism>
<feature type="transmembrane region" description="Helical" evidence="1">
    <location>
        <begin position="21"/>
        <end position="38"/>
    </location>
</feature>
<keyword evidence="1" id="KW-0812">Transmembrane</keyword>
<protein>
    <submittedName>
        <fullName evidence="2">Fatty acid desaturase</fullName>
    </submittedName>
</protein>